<keyword evidence="5" id="KW-1185">Reference proteome</keyword>
<dbReference type="GeneID" id="93285538"/>
<reference evidence="2" key="1">
    <citation type="journal article" date="2018" name="Genome Biol.">
        <title>SKESA: strategic k-mer extension for scrupulous assemblies.</title>
        <authorList>
            <person name="Souvorov A."/>
            <person name="Agarwala R."/>
            <person name="Lipman D.J."/>
        </authorList>
    </citation>
    <scope>NUCLEOTIDE SEQUENCE</scope>
    <source>
        <strain evidence="3">AUSMDU00005748</strain>
        <strain evidence="2">R404</strain>
    </source>
</reference>
<accession>A0A181X5F1</accession>
<dbReference type="EMBL" id="JAGKON010000011">
    <property type="protein sequence ID" value="MBQ0600489.1"/>
    <property type="molecule type" value="Genomic_DNA"/>
</dbReference>
<reference evidence="3" key="2">
    <citation type="submission" date="2019-09" db="EMBL/GenBank/DDBJ databases">
        <authorList>
            <consortium name="NCBI Pathogen Detection Project"/>
        </authorList>
    </citation>
    <scope>NUCLEOTIDE SEQUENCE</scope>
    <source>
        <strain evidence="3">AUSMDU00005748</strain>
        <strain evidence="2">R404</strain>
    </source>
</reference>
<proteinExistence type="predicted"/>
<evidence type="ECO:0000313" key="2">
    <source>
        <dbReference type="EMBL" id="HAT1683525.1"/>
    </source>
</evidence>
<evidence type="ECO:0000313" key="1">
    <source>
        <dbReference type="EMBL" id="EML7082089.1"/>
    </source>
</evidence>
<organism evidence="1">
    <name type="scientific">Klebsiella oxytoca</name>
    <dbReference type="NCBI Taxonomy" id="571"/>
    <lineage>
        <taxon>Bacteria</taxon>
        <taxon>Pseudomonadati</taxon>
        <taxon>Pseudomonadota</taxon>
        <taxon>Gammaproteobacteria</taxon>
        <taxon>Enterobacterales</taxon>
        <taxon>Enterobacteriaceae</taxon>
        <taxon>Klebsiella/Raoultella group</taxon>
        <taxon>Klebsiella</taxon>
    </lineage>
</organism>
<dbReference type="Proteomes" id="UP000868497">
    <property type="component" value="Unassembled WGS sequence"/>
</dbReference>
<dbReference type="InterPro" id="IPR049833">
    <property type="entry name" value="KPN01023-like"/>
</dbReference>
<dbReference type="RefSeq" id="WP_004100963.1">
    <property type="nucleotide sequence ID" value="NZ_ABFNOZ020000022.1"/>
</dbReference>
<sequence>MSGILLFIVAVVLLGVAVYSLVSYVKDRRSAQLPTHKKKK</sequence>
<dbReference type="OrthoDB" id="6556278at2"/>
<dbReference type="Proteomes" id="UP000856143">
    <property type="component" value="Unassembled WGS sequence"/>
</dbReference>
<dbReference type="EMBL" id="DACSEO010000065">
    <property type="protein sequence ID" value="HAT1683525.1"/>
    <property type="molecule type" value="Genomic_DNA"/>
</dbReference>
<comment type="caution">
    <text evidence="1">The sequence shown here is derived from an EMBL/GenBank/DDBJ whole genome shotgun (WGS) entry which is preliminary data.</text>
</comment>
<evidence type="ECO:0000313" key="3">
    <source>
        <dbReference type="EMBL" id="HAU4357856.1"/>
    </source>
</evidence>
<evidence type="ECO:0000313" key="5">
    <source>
        <dbReference type="Proteomes" id="UP000673434"/>
    </source>
</evidence>
<dbReference type="AlphaFoldDB" id="A0A181X5F1"/>
<name>A0A181X5F1_KLEOX</name>
<dbReference type="NCBIfam" id="NF033853">
    <property type="entry name" value="KPN_two_small"/>
    <property type="match status" value="1"/>
</dbReference>
<dbReference type="EMBL" id="ABNOCX020000004">
    <property type="protein sequence ID" value="EML7082089.1"/>
    <property type="molecule type" value="Genomic_DNA"/>
</dbReference>
<reference evidence="1" key="4">
    <citation type="submission" date="2024-02" db="EMBL/GenBank/DDBJ databases">
        <authorList>
            <consortium name="Clinical and Environmental Microbiology Branch: Whole genome sequencing antimicrobial resistance pathogens in the healthcare setting"/>
        </authorList>
    </citation>
    <scope>NUCLEOTIDE SEQUENCE</scope>
    <source>
        <strain evidence="1">2023BB-00086</strain>
    </source>
</reference>
<dbReference type="Proteomes" id="UP000673434">
    <property type="component" value="Unassembled WGS sequence"/>
</dbReference>
<evidence type="ECO:0000313" key="4">
    <source>
        <dbReference type="EMBL" id="MBQ0600489.1"/>
    </source>
</evidence>
<dbReference type="EMBL" id="DACXIC010000018">
    <property type="protein sequence ID" value="HAU4357856.1"/>
    <property type="molecule type" value="Genomic_DNA"/>
</dbReference>
<gene>
    <name evidence="3" type="ORF">F6W21_16125</name>
    <name evidence="2" type="ORF">I8Y21_004273</name>
    <name evidence="4" type="ORF">J7S78_11875</name>
    <name evidence="1" type="ORF">RYF40_002539</name>
</gene>
<reference evidence="4 5" key="3">
    <citation type="submission" date="2021-03" db="EMBL/GenBank/DDBJ databases">
        <authorList>
            <person name="Stanton E."/>
        </authorList>
    </citation>
    <scope>NUCLEOTIDE SEQUENCE [LARGE SCALE GENOMIC DNA]</scope>
    <source>
        <strain evidence="4 5">2020EL-00037</strain>
    </source>
</reference>
<protein>
    <submittedName>
        <fullName evidence="1">Small membrane protein</fullName>
    </submittedName>
</protein>